<dbReference type="Proteomes" id="UP000244792">
    <property type="component" value="Chromosome"/>
</dbReference>
<proteinExistence type="predicted"/>
<feature type="domain" description="Metallo-beta-lactamase" evidence="1">
    <location>
        <begin position="30"/>
        <end position="257"/>
    </location>
</feature>
<dbReference type="InterPro" id="IPR001279">
    <property type="entry name" value="Metallo-B-lactamas"/>
</dbReference>
<dbReference type="Gene3D" id="3.60.15.10">
    <property type="entry name" value="Ribonuclease Z/Hydroxyacylglutathione hydrolase-like"/>
    <property type="match status" value="1"/>
</dbReference>
<dbReference type="PANTHER" id="PTHR13754:SF13">
    <property type="entry name" value="METALLO-BETA-LACTAMASE SUPERFAMILY PROTEIN (AFU_ORTHOLOGUE AFUA_3G07630)"/>
    <property type="match status" value="1"/>
</dbReference>
<dbReference type="OrthoDB" id="9803916at2"/>
<dbReference type="PANTHER" id="PTHR13754">
    <property type="entry name" value="METALLO-BETA-LACTAMASE SUPERFAMILY PROTEIN"/>
    <property type="match status" value="1"/>
</dbReference>
<dbReference type="AlphaFoldDB" id="A0A2R4VYE8"/>
<name>A0A2R4VYE8_THEAF</name>
<dbReference type="SMART" id="SM00849">
    <property type="entry name" value="Lactamase_B"/>
    <property type="match status" value="1"/>
</dbReference>
<dbReference type="Pfam" id="PF00753">
    <property type="entry name" value="Lactamase_B"/>
    <property type="match status" value="1"/>
</dbReference>
<organism evidence="2 3">
    <name type="scientific">Thermodesulfobium acidiphilum</name>
    <dbReference type="NCBI Taxonomy" id="1794699"/>
    <lineage>
        <taxon>Bacteria</taxon>
        <taxon>Pseudomonadati</taxon>
        <taxon>Thermodesulfobiota</taxon>
        <taxon>Thermodesulfobiia</taxon>
        <taxon>Thermodesulfobiales</taxon>
        <taxon>Thermodesulfobiaceae</taxon>
        <taxon>Thermodesulfobium</taxon>
    </lineage>
</organism>
<dbReference type="InterPro" id="IPR041712">
    <property type="entry name" value="DHPS-like_MBL-fold"/>
</dbReference>
<evidence type="ECO:0000259" key="1">
    <source>
        <dbReference type="SMART" id="SM00849"/>
    </source>
</evidence>
<dbReference type="InterPro" id="IPR052926">
    <property type="entry name" value="Metallo-beta-lactamase_dom"/>
</dbReference>
<evidence type="ECO:0000313" key="2">
    <source>
        <dbReference type="EMBL" id="AWB09563.1"/>
    </source>
</evidence>
<protein>
    <submittedName>
        <fullName evidence="2">7,8-dihydropterin-6-yl-methyl-4-(Beta-D-ribofura nosyl)aminobenzene 5'-phosphate synthase</fullName>
    </submittedName>
</protein>
<reference evidence="2 3" key="1">
    <citation type="submission" date="2017-04" db="EMBL/GenBank/DDBJ databases">
        <title>Genomic insights into metabolism of Thermodesulfobium acidiphilum.</title>
        <authorList>
            <person name="Toshchakov S.V."/>
            <person name="Frolov E.N."/>
            <person name="Kublanov I.V."/>
            <person name="Samarov N.I."/>
            <person name="Novikov A."/>
            <person name="Lebedinsky A.V."/>
            <person name="Bonch-Osmolovskaya E.A."/>
            <person name="Chernyh N.A."/>
        </authorList>
    </citation>
    <scope>NUCLEOTIDE SEQUENCE [LARGE SCALE GENOMIC DNA]</scope>
    <source>
        <strain evidence="2 3">3127-1</strain>
    </source>
</reference>
<accession>A0A2R4VYE8</accession>
<dbReference type="KEGG" id="taci:TDSAC_0176"/>
<dbReference type="EMBL" id="CP020921">
    <property type="protein sequence ID" value="AWB09563.1"/>
    <property type="molecule type" value="Genomic_DNA"/>
</dbReference>
<dbReference type="RefSeq" id="WP_108308020.1">
    <property type="nucleotide sequence ID" value="NZ_CP020921.1"/>
</dbReference>
<dbReference type="SUPFAM" id="SSF56281">
    <property type="entry name" value="Metallo-hydrolase/oxidoreductase"/>
    <property type="match status" value="1"/>
</dbReference>
<dbReference type="GO" id="GO:0016740">
    <property type="term" value="F:transferase activity"/>
    <property type="evidence" value="ECO:0007669"/>
    <property type="project" value="TreeGrafter"/>
</dbReference>
<keyword evidence="3" id="KW-1185">Reference proteome</keyword>
<dbReference type="CDD" id="cd07713">
    <property type="entry name" value="DHPS-like_MBL-fold"/>
    <property type="match status" value="1"/>
</dbReference>
<dbReference type="InterPro" id="IPR036866">
    <property type="entry name" value="RibonucZ/Hydroxyglut_hydro"/>
</dbReference>
<gene>
    <name evidence="2" type="ORF">TDSAC_0176</name>
</gene>
<evidence type="ECO:0000313" key="3">
    <source>
        <dbReference type="Proteomes" id="UP000244792"/>
    </source>
</evidence>
<sequence>MQKKTGKKIITILVDNIVLSSRPANLLAEHGFSALIESEKQTFLYDTGSSGVALINNAHRLKKDLKNIDAIILSHNHSDHTGGLLTLLDYLRKDIKIYAHHNIFKKTFSKKTKKITFIGIPFTREMLESLGANFIFLDSPIKIDEDIFLSYQIEPSNNFEITDQNLLKLDEKGQLVSDTFEEDMSIYFKDDNRLSVLTGCAHMGVINIIEQGKRTTRCKELDAIIGGSHLGPASKEQQDKTIEALKILNPDRVAFTHCTGLEMISRCSNELKDRFIFSGVGSTFEV</sequence>